<name>A8F4Y4_PSELT</name>
<dbReference type="InterPro" id="IPR044005">
    <property type="entry name" value="DZR_2"/>
</dbReference>
<dbReference type="AlphaFoldDB" id="A8F4Y4"/>
<dbReference type="HOGENOM" id="CLU_054549_1_1_0"/>
<dbReference type="InterPro" id="IPR029057">
    <property type="entry name" value="PRTase-like"/>
</dbReference>
<dbReference type="InterPro" id="IPR000836">
    <property type="entry name" value="PRTase_dom"/>
</dbReference>
<dbReference type="PANTHER" id="PTHR47505:SF1">
    <property type="entry name" value="DNA UTILIZATION PROTEIN YHGH"/>
    <property type="match status" value="1"/>
</dbReference>
<reference evidence="3 4" key="1">
    <citation type="submission" date="2007-08" db="EMBL/GenBank/DDBJ databases">
        <title>Complete sequence of Thermotoga lettingae TMO.</title>
        <authorList>
            <consortium name="US DOE Joint Genome Institute"/>
            <person name="Copeland A."/>
            <person name="Lucas S."/>
            <person name="Lapidus A."/>
            <person name="Barry K."/>
            <person name="Glavina del Rio T."/>
            <person name="Dalin E."/>
            <person name="Tice H."/>
            <person name="Pitluck S."/>
            <person name="Foster B."/>
            <person name="Bruce D."/>
            <person name="Schmutz J."/>
            <person name="Larimer F."/>
            <person name="Land M."/>
            <person name="Hauser L."/>
            <person name="Kyrpides N."/>
            <person name="Mikhailova N."/>
            <person name="Nelson K."/>
            <person name="Gogarten J.P."/>
            <person name="Noll K."/>
            <person name="Richardson P."/>
        </authorList>
    </citation>
    <scope>NUCLEOTIDE SEQUENCE [LARGE SCALE GENOMIC DNA]</scope>
    <source>
        <strain evidence="4">ATCC BAA-301 / DSM 14385 / NBRC 107922 / TMO</strain>
    </source>
</reference>
<organism evidence="3 4">
    <name type="scientific">Pseudothermotoga lettingae (strain ATCC BAA-301 / DSM 14385 / NBRC 107922 / TMO)</name>
    <name type="common">Thermotoga lettingae</name>
    <dbReference type="NCBI Taxonomy" id="416591"/>
    <lineage>
        <taxon>Bacteria</taxon>
        <taxon>Thermotogati</taxon>
        <taxon>Thermotogota</taxon>
        <taxon>Thermotogae</taxon>
        <taxon>Thermotogales</taxon>
        <taxon>Thermotogaceae</taxon>
        <taxon>Pseudothermotoga</taxon>
    </lineage>
</organism>
<dbReference type="CDD" id="cd06223">
    <property type="entry name" value="PRTases_typeI"/>
    <property type="match status" value="1"/>
</dbReference>
<evidence type="ECO:0000313" key="4">
    <source>
        <dbReference type="Proteomes" id="UP000002016"/>
    </source>
</evidence>
<dbReference type="SUPFAM" id="SSF53271">
    <property type="entry name" value="PRTase-like"/>
    <property type="match status" value="1"/>
</dbReference>
<sequence length="203" mass="23468">MNFLEMVFPNKCLLCGKNIKITELLCQSCLSELFRGPVPLREKNEFFDVYFYGRYESMLKKLILVYKNGHHWRLYKLISQLLLKTITRYQHDADFVTWVPSSFSSLESRGFDTMGLIAKSIGKSLNIKVVKILDSYAKSTKKGMSVSERLALAKESFTYIRKMYGRFILIDDVYTTGSTVKECVNLLRKSGVQKVYVYCVARA</sequence>
<protein>
    <submittedName>
        <fullName evidence="3">ComFC protein, putative</fullName>
    </submittedName>
</protein>
<accession>A8F4Y4</accession>
<dbReference type="Pfam" id="PF18912">
    <property type="entry name" value="DZR_2"/>
    <property type="match status" value="1"/>
</dbReference>
<dbReference type="EMBL" id="CP000812">
    <property type="protein sequence ID" value="ABV33218.1"/>
    <property type="molecule type" value="Genomic_DNA"/>
</dbReference>
<dbReference type="Gene3D" id="3.40.50.2020">
    <property type="match status" value="1"/>
</dbReference>
<reference evidence="3 4" key="2">
    <citation type="journal article" date="2009" name="Proc. Natl. Acad. Sci. U.S.A.">
        <title>On the chimeric nature, thermophilic origin, and phylogenetic placement of the Thermotogales.</title>
        <authorList>
            <person name="Zhaxybayeva O."/>
            <person name="Swithers K.S."/>
            <person name="Lapierre P."/>
            <person name="Fournier G.P."/>
            <person name="Bickhart D.M."/>
            <person name="DeBoy R.T."/>
            <person name="Nelson K.E."/>
            <person name="Nesbo C.L."/>
            <person name="Doolittle W.F."/>
            <person name="Gogarten J.P."/>
            <person name="Noll K.M."/>
        </authorList>
    </citation>
    <scope>NUCLEOTIDE SEQUENCE [LARGE SCALE GENOMIC DNA]</scope>
    <source>
        <strain evidence="4">ATCC BAA-301 / DSM 14385 / NBRC 107922 / TMO</strain>
    </source>
</reference>
<dbReference type="Proteomes" id="UP000002016">
    <property type="component" value="Chromosome"/>
</dbReference>
<gene>
    <name evidence="3" type="ordered locus">Tlet_0652</name>
</gene>
<evidence type="ECO:0000259" key="2">
    <source>
        <dbReference type="Pfam" id="PF18912"/>
    </source>
</evidence>
<dbReference type="KEGG" id="tle:Tlet_0652"/>
<dbReference type="eggNOG" id="COG1040">
    <property type="taxonomic scope" value="Bacteria"/>
</dbReference>
<dbReference type="PANTHER" id="PTHR47505">
    <property type="entry name" value="DNA UTILIZATION PROTEIN YHGH"/>
    <property type="match status" value="1"/>
</dbReference>
<proteinExistence type="inferred from homology"/>
<evidence type="ECO:0000256" key="1">
    <source>
        <dbReference type="ARBA" id="ARBA00008007"/>
    </source>
</evidence>
<evidence type="ECO:0000313" key="3">
    <source>
        <dbReference type="EMBL" id="ABV33218.1"/>
    </source>
</evidence>
<dbReference type="STRING" id="416591.Tlet_0652"/>
<feature type="domain" description="Double zinc ribbon" evidence="2">
    <location>
        <begin position="4"/>
        <end position="34"/>
    </location>
</feature>
<comment type="similarity">
    <text evidence="1">Belongs to the ComF/GntX family.</text>
</comment>
<dbReference type="InterPro" id="IPR051910">
    <property type="entry name" value="ComF/GntX_DNA_util-trans"/>
</dbReference>
<keyword evidence="4" id="KW-1185">Reference proteome</keyword>